<organism evidence="1 2">
    <name type="scientific">Sphaerulina musiva (strain SO2202)</name>
    <name type="common">Poplar stem canker fungus</name>
    <name type="synonym">Septoria musiva</name>
    <dbReference type="NCBI Taxonomy" id="692275"/>
    <lineage>
        <taxon>Eukaryota</taxon>
        <taxon>Fungi</taxon>
        <taxon>Dikarya</taxon>
        <taxon>Ascomycota</taxon>
        <taxon>Pezizomycotina</taxon>
        <taxon>Dothideomycetes</taxon>
        <taxon>Dothideomycetidae</taxon>
        <taxon>Mycosphaerellales</taxon>
        <taxon>Mycosphaerellaceae</taxon>
        <taxon>Sphaerulina</taxon>
    </lineage>
</organism>
<dbReference type="Proteomes" id="UP000016931">
    <property type="component" value="Unassembled WGS sequence"/>
</dbReference>
<keyword evidence="2" id="KW-1185">Reference proteome</keyword>
<dbReference type="EMBL" id="KB456268">
    <property type="protein sequence ID" value="EMF10201.1"/>
    <property type="molecule type" value="Genomic_DNA"/>
</dbReference>
<dbReference type="HOGENOM" id="CLU_2110507_0_0_1"/>
<accession>M3AVU4</accession>
<sequence>MSIVDDWPLTQNQCTIPTSVQSSCIAQNPSALDGPIIKHSAFSDITTASPYSLMSVTSHQLHWTSRATTAKFNVLLVFIGTKVVELSVDWRDRTVEFQVGLIKRQPGPRDHTGRS</sequence>
<evidence type="ECO:0000313" key="2">
    <source>
        <dbReference type="Proteomes" id="UP000016931"/>
    </source>
</evidence>
<dbReference type="AlphaFoldDB" id="M3AVU4"/>
<dbReference type="RefSeq" id="XP_016758322.1">
    <property type="nucleotide sequence ID" value="XM_016902175.1"/>
</dbReference>
<dbReference type="GeneID" id="27899312"/>
<gene>
    <name evidence="1" type="ORF">SEPMUDRAFT_127854</name>
</gene>
<protein>
    <submittedName>
        <fullName evidence="1">Uncharacterized protein</fullName>
    </submittedName>
</protein>
<evidence type="ECO:0000313" key="1">
    <source>
        <dbReference type="EMBL" id="EMF10201.1"/>
    </source>
</evidence>
<name>M3AVU4_SPHMS</name>
<proteinExistence type="predicted"/>
<reference evidence="1 2" key="1">
    <citation type="journal article" date="2012" name="PLoS Pathog.">
        <title>Diverse lifestyles and strategies of plant pathogenesis encoded in the genomes of eighteen Dothideomycetes fungi.</title>
        <authorList>
            <person name="Ohm R.A."/>
            <person name="Feau N."/>
            <person name="Henrissat B."/>
            <person name="Schoch C.L."/>
            <person name="Horwitz B.A."/>
            <person name="Barry K.W."/>
            <person name="Condon B.J."/>
            <person name="Copeland A.C."/>
            <person name="Dhillon B."/>
            <person name="Glaser F."/>
            <person name="Hesse C.N."/>
            <person name="Kosti I."/>
            <person name="LaButti K."/>
            <person name="Lindquist E.A."/>
            <person name="Lucas S."/>
            <person name="Salamov A.A."/>
            <person name="Bradshaw R.E."/>
            <person name="Ciuffetti L."/>
            <person name="Hamelin R.C."/>
            <person name="Kema G.H.J."/>
            <person name="Lawrence C."/>
            <person name="Scott J.A."/>
            <person name="Spatafora J.W."/>
            <person name="Turgeon B.G."/>
            <person name="de Wit P.J.G.M."/>
            <person name="Zhong S."/>
            <person name="Goodwin S.B."/>
            <person name="Grigoriev I.V."/>
        </authorList>
    </citation>
    <scope>NUCLEOTIDE SEQUENCE [LARGE SCALE GENOMIC DNA]</scope>
    <source>
        <strain evidence="1 2">SO2202</strain>
    </source>
</reference>